<evidence type="ECO:0000313" key="2">
    <source>
        <dbReference type="Proteomes" id="UP001153269"/>
    </source>
</evidence>
<gene>
    <name evidence="1" type="ORF">PLEPLA_LOCUS942</name>
</gene>
<dbReference type="EMBL" id="CADEAL010000047">
    <property type="protein sequence ID" value="CAB1413242.1"/>
    <property type="molecule type" value="Genomic_DNA"/>
</dbReference>
<comment type="caution">
    <text evidence="1">The sequence shown here is derived from an EMBL/GenBank/DDBJ whole genome shotgun (WGS) entry which is preliminary data.</text>
</comment>
<keyword evidence="2" id="KW-1185">Reference proteome</keyword>
<evidence type="ECO:0000313" key="1">
    <source>
        <dbReference type="EMBL" id="CAB1413242.1"/>
    </source>
</evidence>
<reference evidence="1" key="1">
    <citation type="submission" date="2020-03" db="EMBL/GenBank/DDBJ databases">
        <authorList>
            <person name="Weist P."/>
        </authorList>
    </citation>
    <scope>NUCLEOTIDE SEQUENCE</scope>
</reference>
<dbReference type="Proteomes" id="UP001153269">
    <property type="component" value="Unassembled WGS sequence"/>
</dbReference>
<proteinExistence type="predicted"/>
<name>A0A9N7THL0_PLEPL</name>
<sequence>MSGPNKQQRQHNPGIIIESPQTCRTDWAVPVLPRLFVPSSAVVRELIFISSLSMRLIPSRGVHQRVKKRMCTSLLPDACALPAAVERSIGLLRSALPGCCGALHRLLWTRFVWLAENIRMNIGE</sequence>
<protein>
    <submittedName>
        <fullName evidence="1">Uncharacterized protein</fullName>
    </submittedName>
</protein>
<accession>A0A9N7THL0</accession>
<organism evidence="1 2">
    <name type="scientific">Pleuronectes platessa</name>
    <name type="common">European plaice</name>
    <dbReference type="NCBI Taxonomy" id="8262"/>
    <lineage>
        <taxon>Eukaryota</taxon>
        <taxon>Metazoa</taxon>
        <taxon>Chordata</taxon>
        <taxon>Craniata</taxon>
        <taxon>Vertebrata</taxon>
        <taxon>Euteleostomi</taxon>
        <taxon>Actinopterygii</taxon>
        <taxon>Neopterygii</taxon>
        <taxon>Teleostei</taxon>
        <taxon>Neoteleostei</taxon>
        <taxon>Acanthomorphata</taxon>
        <taxon>Carangaria</taxon>
        <taxon>Pleuronectiformes</taxon>
        <taxon>Pleuronectoidei</taxon>
        <taxon>Pleuronectidae</taxon>
        <taxon>Pleuronectes</taxon>
    </lineage>
</organism>
<dbReference type="AlphaFoldDB" id="A0A9N7THL0"/>